<comment type="caution">
    <text evidence="1">The sequence shown here is derived from an EMBL/GenBank/DDBJ whole genome shotgun (WGS) entry which is preliminary data.</text>
</comment>
<name>A0A9N9D6Z9_9GLOM</name>
<sequence>MYSTLRLYCFNKRSIDRNKTFTFTEPDNLEVGHFSRIIQDPAISKKQD</sequence>
<dbReference type="Proteomes" id="UP000789405">
    <property type="component" value="Unassembled WGS sequence"/>
</dbReference>
<dbReference type="EMBL" id="CAJVPY010004685">
    <property type="protein sequence ID" value="CAG8625524.1"/>
    <property type="molecule type" value="Genomic_DNA"/>
</dbReference>
<evidence type="ECO:0000313" key="1">
    <source>
        <dbReference type="EMBL" id="CAG8625524.1"/>
    </source>
</evidence>
<organism evidence="1 2">
    <name type="scientific">Dentiscutata erythropus</name>
    <dbReference type="NCBI Taxonomy" id="1348616"/>
    <lineage>
        <taxon>Eukaryota</taxon>
        <taxon>Fungi</taxon>
        <taxon>Fungi incertae sedis</taxon>
        <taxon>Mucoromycota</taxon>
        <taxon>Glomeromycotina</taxon>
        <taxon>Glomeromycetes</taxon>
        <taxon>Diversisporales</taxon>
        <taxon>Gigasporaceae</taxon>
        <taxon>Dentiscutata</taxon>
    </lineage>
</organism>
<protein>
    <submittedName>
        <fullName evidence="1">14384_t:CDS:1</fullName>
    </submittedName>
</protein>
<reference evidence="1" key="1">
    <citation type="submission" date="2021-06" db="EMBL/GenBank/DDBJ databases">
        <authorList>
            <person name="Kallberg Y."/>
            <person name="Tangrot J."/>
            <person name="Rosling A."/>
        </authorList>
    </citation>
    <scope>NUCLEOTIDE SEQUENCE</scope>
    <source>
        <strain evidence="1">MA453B</strain>
    </source>
</reference>
<dbReference type="AlphaFoldDB" id="A0A9N9D6Z9"/>
<gene>
    <name evidence="1" type="ORF">DERYTH_LOCUS8867</name>
</gene>
<accession>A0A9N9D6Z9</accession>
<evidence type="ECO:0000313" key="2">
    <source>
        <dbReference type="Proteomes" id="UP000789405"/>
    </source>
</evidence>
<keyword evidence="2" id="KW-1185">Reference proteome</keyword>
<proteinExistence type="predicted"/>